<organism evidence="4">
    <name type="scientific">Soboliphyme baturini</name>
    <dbReference type="NCBI Taxonomy" id="241478"/>
    <lineage>
        <taxon>Eukaryota</taxon>
        <taxon>Metazoa</taxon>
        <taxon>Ecdysozoa</taxon>
        <taxon>Nematoda</taxon>
        <taxon>Enoplea</taxon>
        <taxon>Dorylaimia</taxon>
        <taxon>Dioctophymatida</taxon>
        <taxon>Dioctophymatoidea</taxon>
        <taxon>Soboliphymatidae</taxon>
        <taxon>Soboliphyme</taxon>
    </lineage>
</organism>
<dbReference type="EMBL" id="UZAM01006871">
    <property type="protein sequence ID" value="VDO94779.1"/>
    <property type="molecule type" value="Genomic_DNA"/>
</dbReference>
<evidence type="ECO:0000256" key="1">
    <source>
        <dbReference type="SAM" id="MobiDB-lite"/>
    </source>
</evidence>
<dbReference type="Proteomes" id="UP000270296">
    <property type="component" value="Unassembled WGS sequence"/>
</dbReference>
<feature type="region of interest" description="Disordered" evidence="1">
    <location>
        <begin position="1"/>
        <end position="54"/>
    </location>
</feature>
<protein>
    <submittedName>
        <fullName evidence="2 4">Uncharacterized protein</fullName>
    </submittedName>
</protein>
<dbReference type="WBParaSite" id="SBAD_0000164801-mRNA-1">
    <property type="protein sequence ID" value="SBAD_0000164801-mRNA-1"/>
    <property type="gene ID" value="SBAD_0000164801"/>
</dbReference>
<accession>A0A183ID83</accession>
<feature type="compositionally biased region" description="Basic and acidic residues" evidence="1">
    <location>
        <begin position="1"/>
        <end position="12"/>
    </location>
</feature>
<evidence type="ECO:0000313" key="4">
    <source>
        <dbReference type="WBParaSite" id="SBAD_0000164801-mRNA-1"/>
    </source>
</evidence>
<evidence type="ECO:0000313" key="3">
    <source>
        <dbReference type="Proteomes" id="UP000270296"/>
    </source>
</evidence>
<feature type="compositionally biased region" description="Polar residues" evidence="1">
    <location>
        <begin position="163"/>
        <end position="172"/>
    </location>
</feature>
<feature type="region of interest" description="Disordered" evidence="1">
    <location>
        <begin position="71"/>
        <end position="119"/>
    </location>
</feature>
<evidence type="ECO:0000313" key="2">
    <source>
        <dbReference type="EMBL" id="VDO94779.1"/>
    </source>
</evidence>
<dbReference type="AlphaFoldDB" id="A0A183ID83"/>
<feature type="compositionally biased region" description="Basic and acidic residues" evidence="1">
    <location>
        <begin position="39"/>
        <end position="49"/>
    </location>
</feature>
<feature type="compositionally biased region" description="Basic and acidic residues" evidence="1">
    <location>
        <begin position="174"/>
        <end position="189"/>
    </location>
</feature>
<sequence>MNITKLQDENATKPRSIMKHQRHEVERFSQQEGGRSRSRALDTRNEDLFSRNVFAPSPRVTETIEQIEEVKRTEEIERHVRKKKDRSRKKGEGHHHHHHHHQHSSSWQQADSGRKVNTSEIEGQQTAVPIGNVFHNDLPEDFDESAPIVEFPPTLPRDGMENVMQNTHSSRSAMDVEDRRRREGNAIRK</sequence>
<reference evidence="2 3" key="2">
    <citation type="submission" date="2018-11" db="EMBL/GenBank/DDBJ databases">
        <authorList>
            <consortium name="Pathogen Informatics"/>
        </authorList>
    </citation>
    <scope>NUCLEOTIDE SEQUENCE [LARGE SCALE GENOMIC DNA]</scope>
</reference>
<keyword evidence="3" id="KW-1185">Reference proteome</keyword>
<gene>
    <name evidence="2" type="ORF">SBAD_LOCUS1577</name>
</gene>
<name>A0A183ID83_9BILA</name>
<reference evidence="4" key="1">
    <citation type="submission" date="2016-06" db="UniProtKB">
        <authorList>
            <consortium name="WormBaseParasite"/>
        </authorList>
    </citation>
    <scope>IDENTIFICATION</scope>
</reference>
<feature type="region of interest" description="Disordered" evidence="1">
    <location>
        <begin position="144"/>
        <end position="189"/>
    </location>
</feature>
<proteinExistence type="predicted"/>
<feature type="compositionally biased region" description="Basic residues" evidence="1">
    <location>
        <begin position="79"/>
        <end position="103"/>
    </location>
</feature>